<protein>
    <submittedName>
        <fullName evidence="1">Uncharacterized protein</fullName>
    </submittedName>
</protein>
<feature type="non-terminal residue" evidence="1">
    <location>
        <position position="1"/>
    </location>
</feature>
<sequence>FDPDFSDSPLLPVFPSYRLIRHIVWIHSAHAQRIFFLGRVHVISTGPISTVQTEVRGTASSQSRMKTPPTIFNMCSTGH</sequence>
<gene>
    <name evidence="1" type="ORF">SPARVUS_LOCUS5691154</name>
</gene>
<evidence type="ECO:0000313" key="1">
    <source>
        <dbReference type="EMBL" id="CAI9563028.1"/>
    </source>
</evidence>
<comment type="caution">
    <text evidence="1">The sequence shown here is derived from an EMBL/GenBank/DDBJ whole genome shotgun (WGS) entry which is preliminary data.</text>
</comment>
<accession>A0ABN9CUG4</accession>
<dbReference type="Proteomes" id="UP001162483">
    <property type="component" value="Unassembled WGS sequence"/>
</dbReference>
<keyword evidence="2" id="KW-1185">Reference proteome</keyword>
<reference evidence="1" key="1">
    <citation type="submission" date="2023-05" db="EMBL/GenBank/DDBJ databases">
        <authorList>
            <person name="Stuckert A."/>
        </authorList>
    </citation>
    <scope>NUCLEOTIDE SEQUENCE</scope>
</reference>
<evidence type="ECO:0000313" key="2">
    <source>
        <dbReference type="Proteomes" id="UP001162483"/>
    </source>
</evidence>
<organism evidence="1 2">
    <name type="scientific">Staurois parvus</name>
    <dbReference type="NCBI Taxonomy" id="386267"/>
    <lineage>
        <taxon>Eukaryota</taxon>
        <taxon>Metazoa</taxon>
        <taxon>Chordata</taxon>
        <taxon>Craniata</taxon>
        <taxon>Vertebrata</taxon>
        <taxon>Euteleostomi</taxon>
        <taxon>Amphibia</taxon>
        <taxon>Batrachia</taxon>
        <taxon>Anura</taxon>
        <taxon>Neobatrachia</taxon>
        <taxon>Ranoidea</taxon>
        <taxon>Ranidae</taxon>
        <taxon>Staurois</taxon>
    </lineage>
</organism>
<proteinExistence type="predicted"/>
<name>A0ABN9CUG4_9NEOB</name>
<dbReference type="EMBL" id="CATNWA010012241">
    <property type="protein sequence ID" value="CAI9563028.1"/>
    <property type="molecule type" value="Genomic_DNA"/>
</dbReference>